<gene>
    <name evidence="1" type="ORF">GO493_14500</name>
</gene>
<evidence type="ECO:0000313" key="1">
    <source>
        <dbReference type="EMBL" id="MVT09476.1"/>
    </source>
</evidence>
<dbReference type="PANTHER" id="PTHR13593:SF113">
    <property type="entry name" value="SI:DKEY-266F7.9"/>
    <property type="match status" value="1"/>
</dbReference>
<dbReference type="RefSeq" id="WP_157306922.1">
    <property type="nucleotide sequence ID" value="NZ_WRXN01000005.1"/>
</dbReference>
<reference evidence="1 2" key="1">
    <citation type="submission" date="2019-12" db="EMBL/GenBank/DDBJ databases">
        <title>Chitinophaga sp. strain ysch24 (GDMCC 1.1355), whole genome shotgun sequence.</title>
        <authorList>
            <person name="Zhang X."/>
        </authorList>
    </citation>
    <scope>NUCLEOTIDE SEQUENCE [LARGE SCALE GENOMIC DNA]</scope>
    <source>
        <strain evidence="2">ysch24</strain>
    </source>
</reference>
<sequence length="657" mass="73291">MILLILLRYTCLYPQSLTFTQPMTFLKGAASDKAIDITNFRQHYFATWKSIGNNGSINVSYLGTRADTAFVQTSMAIPDAVSGIAPVFRTTDNHIYLFWITKDGTVKYIVNTSDTGFAMAPVHTLSTSEPVSFTKGINAAFVGKKVMLASHTDNKDGIFIAISQPGKDGILENAAIVPVKGAKSPDYPFVVPVSDQAQVRCSWVDIKDRKVYYADFDPSLNTWSTPRSLPDAASDIAPALYSVFHNDCLFYIWNCIDRKGQLAYLTQTGGTFAGQQTYLPAYFSTDNPVSVSYVDQNNFIMGFTGKDHQLYISYFSAYDPASWIGDLLYPGKADYSLRDIVIPGAHDAGMSVLSGTGGSESGSINECNTLTQSLKIEKQLQAGIRMFDLRIDKYNGQLYTKHSSSDCMEDAIGGGWGESINEILNATKTFLNTNKKEFVILNFSHFCERHIPVKEQARLITDLLGKEYIYYRQEGRLADTKLKNVAGKVIVLFENYAYPDLLVDSGTMTTGSKAFINYRREYAATNDLQKLLTAQQLFFKELKGNIHDNDLVRLDWQLTEAGSEAAMICNEFQSEKTNPLVDGVLLLTNVIKHHKSIITLSLIGNRYLAPKVVEWIRDGTINRENKPNILYVDVAGSWITDFCIDLNRTPLYSKQPD</sequence>
<dbReference type="Proteomes" id="UP000461730">
    <property type="component" value="Unassembled WGS sequence"/>
</dbReference>
<keyword evidence="2" id="KW-1185">Reference proteome</keyword>
<protein>
    <recommendedName>
        <fullName evidence="3">Phosphatidylinositol diacylglycerol-lyase</fullName>
    </recommendedName>
</protein>
<organism evidence="1 2">
    <name type="scientific">Chitinophaga tropicalis</name>
    <dbReference type="NCBI Taxonomy" id="2683588"/>
    <lineage>
        <taxon>Bacteria</taxon>
        <taxon>Pseudomonadati</taxon>
        <taxon>Bacteroidota</taxon>
        <taxon>Chitinophagia</taxon>
        <taxon>Chitinophagales</taxon>
        <taxon>Chitinophagaceae</taxon>
        <taxon>Chitinophaga</taxon>
    </lineage>
</organism>
<proteinExistence type="predicted"/>
<dbReference type="PANTHER" id="PTHR13593">
    <property type="match status" value="1"/>
</dbReference>
<dbReference type="InterPro" id="IPR051057">
    <property type="entry name" value="PI-PLC_domain"/>
</dbReference>
<evidence type="ECO:0000313" key="2">
    <source>
        <dbReference type="Proteomes" id="UP000461730"/>
    </source>
</evidence>
<dbReference type="EMBL" id="WRXN01000005">
    <property type="protein sequence ID" value="MVT09476.1"/>
    <property type="molecule type" value="Genomic_DNA"/>
</dbReference>
<accession>A0A7K1U5C2</accession>
<evidence type="ECO:0008006" key="3">
    <source>
        <dbReference type="Google" id="ProtNLM"/>
    </source>
</evidence>
<dbReference type="SUPFAM" id="SSF51695">
    <property type="entry name" value="PLC-like phosphodiesterases"/>
    <property type="match status" value="1"/>
</dbReference>
<comment type="caution">
    <text evidence="1">The sequence shown here is derived from an EMBL/GenBank/DDBJ whole genome shotgun (WGS) entry which is preliminary data.</text>
</comment>
<dbReference type="InterPro" id="IPR017946">
    <property type="entry name" value="PLC-like_Pdiesterase_TIM-brl"/>
</dbReference>
<dbReference type="GO" id="GO:0006629">
    <property type="term" value="P:lipid metabolic process"/>
    <property type="evidence" value="ECO:0007669"/>
    <property type="project" value="InterPro"/>
</dbReference>
<dbReference type="GO" id="GO:0008081">
    <property type="term" value="F:phosphoric diester hydrolase activity"/>
    <property type="evidence" value="ECO:0007669"/>
    <property type="project" value="InterPro"/>
</dbReference>
<dbReference type="SUPFAM" id="SSF89372">
    <property type="entry name" value="Fucose-specific lectin"/>
    <property type="match status" value="1"/>
</dbReference>
<name>A0A7K1U5C2_9BACT</name>
<dbReference type="AlphaFoldDB" id="A0A7K1U5C2"/>
<dbReference type="Gene3D" id="3.20.20.190">
    <property type="entry name" value="Phosphatidylinositol (PI) phosphodiesterase"/>
    <property type="match status" value="1"/>
</dbReference>